<evidence type="ECO:0000256" key="2">
    <source>
        <dbReference type="SAM" id="Phobius"/>
    </source>
</evidence>
<name>A0ABT3J3D8_9RHOB</name>
<protein>
    <submittedName>
        <fullName evidence="3">Uncharacterized protein</fullName>
    </submittedName>
</protein>
<evidence type="ECO:0000256" key="1">
    <source>
        <dbReference type="SAM" id="MobiDB-lite"/>
    </source>
</evidence>
<evidence type="ECO:0000313" key="3">
    <source>
        <dbReference type="EMBL" id="MCW3782187.1"/>
    </source>
</evidence>
<keyword evidence="4" id="KW-1185">Reference proteome</keyword>
<evidence type="ECO:0000313" key="4">
    <source>
        <dbReference type="Proteomes" id="UP001207582"/>
    </source>
</evidence>
<feature type="transmembrane region" description="Helical" evidence="2">
    <location>
        <begin position="21"/>
        <end position="39"/>
    </location>
</feature>
<dbReference type="RefSeq" id="WP_264772032.1">
    <property type="nucleotide sequence ID" value="NZ_JAPDOG010000009.1"/>
</dbReference>
<reference evidence="3 4" key="1">
    <citation type="submission" date="2022-10" db="EMBL/GenBank/DDBJ databases">
        <title>Defluviimonas sp. CAU 1641 isolated from mud.</title>
        <authorList>
            <person name="Kim W."/>
        </authorList>
    </citation>
    <scope>NUCLEOTIDE SEQUENCE [LARGE SCALE GENOMIC DNA]</scope>
    <source>
        <strain evidence="3 4">CAU 1641</strain>
    </source>
</reference>
<gene>
    <name evidence="3" type="ORF">OM960_11355</name>
</gene>
<sequence>MKSTIHGARHHIIDRRKRTDPIVGVIVLAALGVFVLLLSEGDSDRRGSGDPAVGGISEDWHGNVRRSNWPED</sequence>
<keyword evidence="2" id="KW-1133">Transmembrane helix</keyword>
<dbReference type="Proteomes" id="UP001207582">
    <property type="component" value="Unassembled WGS sequence"/>
</dbReference>
<feature type="region of interest" description="Disordered" evidence="1">
    <location>
        <begin position="41"/>
        <end position="72"/>
    </location>
</feature>
<comment type="caution">
    <text evidence="3">The sequence shown here is derived from an EMBL/GenBank/DDBJ whole genome shotgun (WGS) entry which is preliminary data.</text>
</comment>
<dbReference type="EMBL" id="JAPDOG010000009">
    <property type="protein sequence ID" value="MCW3782187.1"/>
    <property type="molecule type" value="Genomic_DNA"/>
</dbReference>
<proteinExistence type="predicted"/>
<keyword evidence="2" id="KW-0812">Transmembrane</keyword>
<organism evidence="3 4">
    <name type="scientific">Defluviimonas salinarum</name>
    <dbReference type="NCBI Taxonomy" id="2992147"/>
    <lineage>
        <taxon>Bacteria</taxon>
        <taxon>Pseudomonadati</taxon>
        <taxon>Pseudomonadota</taxon>
        <taxon>Alphaproteobacteria</taxon>
        <taxon>Rhodobacterales</taxon>
        <taxon>Paracoccaceae</taxon>
        <taxon>Albidovulum</taxon>
    </lineage>
</organism>
<keyword evidence="2" id="KW-0472">Membrane</keyword>
<accession>A0ABT3J3D8</accession>